<name>A0A2N3I8E5_9BACT</name>
<feature type="chain" id="PRO_5014897752" evidence="2">
    <location>
        <begin position="19"/>
        <end position="166"/>
    </location>
</feature>
<protein>
    <submittedName>
        <fullName evidence="3">Uncharacterized protein</fullName>
    </submittedName>
</protein>
<dbReference type="RefSeq" id="WP_101359608.1">
    <property type="nucleotide sequence ID" value="NZ_NKXO01000046.1"/>
</dbReference>
<dbReference type="AlphaFoldDB" id="A0A2N3I8E5"/>
<accession>A0A2N3I8E5</accession>
<reference evidence="3 4" key="1">
    <citation type="submission" date="2017-06" db="EMBL/GenBank/DDBJ databases">
        <title>Raineya orbicola gen. nov., sp. nov. a slightly thermophilic bacterium of the phylum Bacteroidetes and the description of Raineyaceae fam. nov.</title>
        <authorList>
            <person name="Albuquerque L."/>
            <person name="Polonia A.R.M."/>
            <person name="Barroso C."/>
            <person name="Froufe H.J.C."/>
            <person name="Lage O."/>
            <person name="Lobo-Da-Cunha A."/>
            <person name="Egas C."/>
            <person name="Da Costa M.S."/>
        </authorList>
    </citation>
    <scope>NUCLEOTIDE SEQUENCE [LARGE SCALE GENOMIC DNA]</scope>
    <source>
        <strain evidence="3 4">SPSPC-11</strain>
    </source>
</reference>
<keyword evidence="1" id="KW-1133">Transmembrane helix</keyword>
<dbReference type="Proteomes" id="UP000233387">
    <property type="component" value="Unassembled WGS sequence"/>
</dbReference>
<feature type="signal peptide" evidence="2">
    <location>
        <begin position="1"/>
        <end position="18"/>
    </location>
</feature>
<keyword evidence="1" id="KW-0472">Membrane</keyword>
<dbReference type="Gene3D" id="3.90.20.10">
    <property type="match status" value="1"/>
</dbReference>
<proteinExistence type="predicted"/>
<evidence type="ECO:0000256" key="2">
    <source>
        <dbReference type="SAM" id="SignalP"/>
    </source>
</evidence>
<feature type="transmembrane region" description="Helical" evidence="1">
    <location>
        <begin position="91"/>
        <end position="112"/>
    </location>
</feature>
<keyword evidence="4" id="KW-1185">Reference proteome</keyword>
<comment type="caution">
    <text evidence="3">The sequence shown here is derived from an EMBL/GenBank/DDBJ whole genome shotgun (WGS) entry which is preliminary data.</text>
</comment>
<evidence type="ECO:0000313" key="3">
    <source>
        <dbReference type="EMBL" id="PKQ66550.1"/>
    </source>
</evidence>
<evidence type="ECO:0000313" key="4">
    <source>
        <dbReference type="Proteomes" id="UP000233387"/>
    </source>
</evidence>
<evidence type="ECO:0000256" key="1">
    <source>
        <dbReference type="SAM" id="Phobius"/>
    </source>
</evidence>
<organism evidence="3 4">
    <name type="scientific">Raineya orbicola</name>
    <dbReference type="NCBI Taxonomy" id="2016530"/>
    <lineage>
        <taxon>Bacteria</taxon>
        <taxon>Pseudomonadati</taxon>
        <taxon>Bacteroidota</taxon>
        <taxon>Cytophagia</taxon>
        <taxon>Cytophagales</taxon>
        <taxon>Raineyaceae</taxon>
        <taxon>Raineya</taxon>
    </lineage>
</organism>
<keyword evidence="2" id="KW-0732">Signal</keyword>
<dbReference type="EMBL" id="NKXO01000046">
    <property type="protein sequence ID" value="PKQ66550.1"/>
    <property type="molecule type" value="Genomic_DNA"/>
</dbReference>
<gene>
    <name evidence="3" type="ORF">Rain11_2345</name>
</gene>
<sequence>MKKIFVLIILLLTDKAFAQQSVPFTLDDRDRLIKIEQRLIEMDKRFEQVDKRFEELRADMNARFEQIDKRFEQVDKRFEQVDKRFEQQMNFLWILTTIFATVTAAALGFAWWDRRTMIRPFETKVRTIEEEIALNKKDIKNMVFSFRELAQKDAEVAEILKKYNLL</sequence>
<dbReference type="OrthoDB" id="965621at2"/>
<keyword evidence="1" id="KW-0812">Transmembrane</keyword>